<proteinExistence type="predicted"/>
<evidence type="ECO:0000256" key="2">
    <source>
        <dbReference type="ARBA" id="ARBA00022692"/>
    </source>
</evidence>
<dbReference type="GO" id="GO:0005886">
    <property type="term" value="C:plasma membrane"/>
    <property type="evidence" value="ECO:0007669"/>
    <property type="project" value="TreeGrafter"/>
</dbReference>
<organism evidence="6 7">
    <name type="scientific">Cyprinus carpio</name>
    <name type="common">Common carp</name>
    <dbReference type="NCBI Taxonomy" id="7962"/>
    <lineage>
        <taxon>Eukaryota</taxon>
        <taxon>Metazoa</taxon>
        <taxon>Chordata</taxon>
        <taxon>Craniata</taxon>
        <taxon>Vertebrata</taxon>
        <taxon>Euteleostomi</taxon>
        <taxon>Actinopterygii</taxon>
        <taxon>Neopterygii</taxon>
        <taxon>Teleostei</taxon>
        <taxon>Ostariophysi</taxon>
        <taxon>Cypriniformes</taxon>
        <taxon>Cyprinidae</taxon>
        <taxon>Cyprininae</taxon>
        <taxon>Cyprinus</taxon>
    </lineage>
</organism>
<dbReference type="GO" id="GO:0004888">
    <property type="term" value="F:transmembrane signaling receptor activity"/>
    <property type="evidence" value="ECO:0007669"/>
    <property type="project" value="TreeGrafter"/>
</dbReference>
<feature type="chain" id="PRO_5034129519" description="Immunoglobulin V-set domain-containing protein" evidence="4">
    <location>
        <begin position="20"/>
        <end position="123"/>
    </location>
</feature>
<dbReference type="AlphaFoldDB" id="A0A8C2F645"/>
<comment type="subcellular location">
    <subcellularLocation>
        <location evidence="1">Membrane</location>
    </subcellularLocation>
</comment>
<dbReference type="Gene3D" id="2.60.40.10">
    <property type="entry name" value="Immunoglobulins"/>
    <property type="match status" value="1"/>
</dbReference>
<feature type="domain" description="Immunoglobulin V-set" evidence="5">
    <location>
        <begin position="25"/>
        <end position="100"/>
    </location>
</feature>
<dbReference type="InterPro" id="IPR050671">
    <property type="entry name" value="CD300_family_receptors"/>
</dbReference>
<dbReference type="SUPFAM" id="SSF48726">
    <property type="entry name" value="Immunoglobulin"/>
    <property type="match status" value="1"/>
</dbReference>
<keyword evidence="2" id="KW-0812">Transmembrane</keyword>
<sequence>MHSAATFFFVYVCIVGTLSMKTLDYVTVREGGTITIPCLYDNKYKLNSKYWCEGYTWFSCRITARANATWTITDSPANNTFTVKLYNPTSPDSGYYWCLMEKLVLLTEIVTIQTRTVEDTSVI</sequence>
<accession>A0A8C2F645</accession>
<dbReference type="PANTHER" id="PTHR11860">
    <property type="entry name" value="POLYMERIC-IMMUNOGLOBULIN RECEPTOR"/>
    <property type="match status" value="1"/>
</dbReference>
<dbReference type="Pfam" id="PF07686">
    <property type="entry name" value="V-set"/>
    <property type="match status" value="1"/>
</dbReference>
<protein>
    <recommendedName>
        <fullName evidence="5">Immunoglobulin V-set domain-containing protein</fullName>
    </recommendedName>
</protein>
<reference evidence="6" key="1">
    <citation type="submission" date="2025-08" db="UniProtKB">
        <authorList>
            <consortium name="Ensembl"/>
        </authorList>
    </citation>
    <scope>IDENTIFICATION</scope>
</reference>
<feature type="signal peptide" evidence="4">
    <location>
        <begin position="1"/>
        <end position="19"/>
    </location>
</feature>
<dbReference type="InterPro" id="IPR036179">
    <property type="entry name" value="Ig-like_dom_sf"/>
</dbReference>
<evidence type="ECO:0000313" key="7">
    <source>
        <dbReference type="Proteomes" id="UP000694701"/>
    </source>
</evidence>
<evidence type="ECO:0000259" key="5">
    <source>
        <dbReference type="Pfam" id="PF07686"/>
    </source>
</evidence>
<evidence type="ECO:0000256" key="4">
    <source>
        <dbReference type="SAM" id="SignalP"/>
    </source>
</evidence>
<name>A0A8C2F645_CYPCA</name>
<dbReference type="Proteomes" id="UP000694701">
    <property type="component" value="Unplaced"/>
</dbReference>
<dbReference type="InterPro" id="IPR013106">
    <property type="entry name" value="Ig_V-set"/>
</dbReference>
<keyword evidence="3" id="KW-0472">Membrane</keyword>
<dbReference type="PANTHER" id="PTHR11860:SF87">
    <property type="entry name" value="CMRF35-LIKE MOLECULE 8"/>
    <property type="match status" value="1"/>
</dbReference>
<keyword evidence="4" id="KW-0732">Signal</keyword>
<evidence type="ECO:0000313" key="6">
    <source>
        <dbReference type="Ensembl" id="ENSCCRP00020051480.1"/>
    </source>
</evidence>
<dbReference type="InterPro" id="IPR013783">
    <property type="entry name" value="Ig-like_fold"/>
</dbReference>
<evidence type="ECO:0000256" key="1">
    <source>
        <dbReference type="ARBA" id="ARBA00004370"/>
    </source>
</evidence>
<evidence type="ECO:0000256" key="3">
    <source>
        <dbReference type="ARBA" id="ARBA00023136"/>
    </source>
</evidence>
<dbReference type="Ensembl" id="ENSCCRT00020056077.1">
    <property type="protein sequence ID" value="ENSCCRP00020051480.1"/>
    <property type="gene ID" value="ENSCCRG00020022912.1"/>
</dbReference>